<organism evidence="2 3">
    <name type="scientific">Svornostia abyssi</name>
    <dbReference type="NCBI Taxonomy" id="2898438"/>
    <lineage>
        <taxon>Bacteria</taxon>
        <taxon>Bacillati</taxon>
        <taxon>Actinomycetota</taxon>
        <taxon>Thermoleophilia</taxon>
        <taxon>Solirubrobacterales</taxon>
        <taxon>Baekduiaceae</taxon>
        <taxon>Svornostia</taxon>
    </lineage>
</organism>
<gene>
    <name evidence="2" type="ORF">LRS13_00335</name>
</gene>
<proteinExistence type="predicted"/>
<evidence type="ECO:0000259" key="1">
    <source>
        <dbReference type="Pfam" id="PF00561"/>
    </source>
</evidence>
<sequence length="104" mass="11824">MQTARSVLDSRGQRVDARGRLYLAEAMPTMLVWGKRDPIIPIQHAEQALELVPHGRFEVFPDAKHFPFNDDPDRFVEVITDFVATTEPADLPEDRLADLLRRGA</sequence>
<evidence type="ECO:0000313" key="3">
    <source>
        <dbReference type="Proteomes" id="UP001058860"/>
    </source>
</evidence>
<dbReference type="Gene3D" id="3.40.50.1820">
    <property type="entry name" value="alpha/beta hydrolase"/>
    <property type="match status" value="1"/>
</dbReference>
<feature type="domain" description="AB hydrolase-1" evidence="1">
    <location>
        <begin position="20"/>
        <end position="71"/>
    </location>
</feature>
<dbReference type="PANTHER" id="PTHR43194:SF2">
    <property type="entry name" value="PEROXISOMAL MEMBRANE PROTEIN LPX1"/>
    <property type="match status" value="1"/>
</dbReference>
<accession>A0ABY5PI01</accession>
<dbReference type="RefSeq" id="WP_353864511.1">
    <property type="nucleotide sequence ID" value="NZ_CP088295.1"/>
</dbReference>
<dbReference type="Proteomes" id="UP001058860">
    <property type="component" value="Chromosome"/>
</dbReference>
<reference evidence="3" key="1">
    <citation type="submission" date="2021-11" db="EMBL/GenBank/DDBJ databases">
        <title>Cultivation dependent microbiological survey of springs from the worlds oldest radium mine currently devoted to the extraction of radon-saturated water.</title>
        <authorList>
            <person name="Kapinusova G."/>
            <person name="Smrhova T."/>
            <person name="Strejcek M."/>
            <person name="Suman J."/>
            <person name="Jani K."/>
            <person name="Pajer P."/>
            <person name="Uhlik O."/>
        </authorList>
    </citation>
    <scope>NUCLEOTIDE SEQUENCE [LARGE SCALE GENOMIC DNA]</scope>
    <source>
        <strain evidence="3">J379</strain>
    </source>
</reference>
<dbReference type="InterPro" id="IPR000073">
    <property type="entry name" value="AB_hydrolase_1"/>
</dbReference>
<keyword evidence="3" id="KW-1185">Reference proteome</keyword>
<keyword evidence="2" id="KW-0378">Hydrolase</keyword>
<dbReference type="InterPro" id="IPR029058">
    <property type="entry name" value="AB_hydrolase_fold"/>
</dbReference>
<dbReference type="GO" id="GO:0016787">
    <property type="term" value="F:hydrolase activity"/>
    <property type="evidence" value="ECO:0007669"/>
    <property type="project" value="UniProtKB-KW"/>
</dbReference>
<dbReference type="Pfam" id="PF00561">
    <property type="entry name" value="Abhydrolase_1"/>
    <property type="match status" value="1"/>
</dbReference>
<dbReference type="PANTHER" id="PTHR43194">
    <property type="entry name" value="HYDROLASE ALPHA/BETA FOLD FAMILY"/>
    <property type="match status" value="1"/>
</dbReference>
<evidence type="ECO:0000313" key="2">
    <source>
        <dbReference type="EMBL" id="UUY04012.1"/>
    </source>
</evidence>
<dbReference type="SUPFAM" id="SSF53474">
    <property type="entry name" value="alpha/beta-Hydrolases"/>
    <property type="match status" value="1"/>
</dbReference>
<dbReference type="InterPro" id="IPR050228">
    <property type="entry name" value="Carboxylesterase_BioH"/>
</dbReference>
<protein>
    <submittedName>
        <fullName evidence="2">Alpha/beta fold hydrolase</fullName>
    </submittedName>
</protein>
<dbReference type="EMBL" id="CP088295">
    <property type="protein sequence ID" value="UUY04012.1"/>
    <property type="molecule type" value="Genomic_DNA"/>
</dbReference>
<name>A0ABY5PI01_9ACTN</name>